<dbReference type="SUPFAM" id="SSF52172">
    <property type="entry name" value="CheY-like"/>
    <property type="match status" value="1"/>
</dbReference>
<dbReference type="InterPro" id="IPR001789">
    <property type="entry name" value="Sig_transdc_resp-reg_receiver"/>
</dbReference>
<gene>
    <name evidence="5" type="ORF">J2T09_003776</name>
</gene>
<protein>
    <submittedName>
        <fullName evidence="5">CheY-like chemotaxis protein</fullName>
    </submittedName>
</protein>
<dbReference type="PANTHER" id="PTHR45339">
    <property type="entry name" value="HYBRID SIGNAL TRANSDUCTION HISTIDINE KINASE J"/>
    <property type="match status" value="1"/>
</dbReference>
<dbReference type="Proteomes" id="UP001241472">
    <property type="component" value="Unassembled WGS sequence"/>
</dbReference>
<accession>A0ABT9PZ67</accession>
<evidence type="ECO:0000259" key="4">
    <source>
        <dbReference type="PROSITE" id="PS50110"/>
    </source>
</evidence>
<comment type="caution">
    <text evidence="5">The sequence shown here is derived from an EMBL/GenBank/DDBJ whole genome shotgun (WGS) entry which is preliminary data.</text>
</comment>
<evidence type="ECO:0000313" key="6">
    <source>
        <dbReference type="Proteomes" id="UP001241472"/>
    </source>
</evidence>
<keyword evidence="6" id="KW-1185">Reference proteome</keyword>
<dbReference type="Gene3D" id="3.40.50.2300">
    <property type="match status" value="1"/>
</dbReference>
<proteinExistence type="predicted"/>
<keyword evidence="2" id="KW-0902">Two-component regulatory system</keyword>
<comment type="caution">
    <text evidence="3">Lacks conserved residue(s) required for the propagation of feature annotation.</text>
</comment>
<dbReference type="EMBL" id="JAUSRF010000012">
    <property type="protein sequence ID" value="MDP9839004.1"/>
    <property type="molecule type" value="Genomic_DNA"/>
</dbReference>
<evidence type="ECO:0000256" key="1">
    <source>
        <dbReference type="ARBA" id="ARBA00022553"/>
    </source>
</evidence>
<dbReference type="PANTHER" id="PTHR45339:SF1">
    <property type="entry name" value="HYBRID SIGNAL TRANSDUCTION HISTIDINE KINASE J"/>
    <property type="match status" value="1"/>
</dbReference>
<evidence type="ECO:0000256" key="3">
    <source>
        <dbReference type="PROSITE-ProRule" id="PRU00169"/>
    </source>
</evidence>
<evidence type="ECO:0000313" key="5">
    <source>
        <dbReference type="EMBL" id="MDP9839004.1"/>
    </source>
</evidence>
<name>A0ABT9PZ67_9HYPH</name>
<evidence type="ECO:0000256" key="2">
    <source>
        <dbReference type="ARBA" id="ARBA00023012"/>
    </source>
</evidence>
<reference evidence="5 6" key="1">
    <citation type="submission" date="2023-07" db="EMBL/GenBank/DDBJ databases">
        <title>Sorghum-associated microbial communities from plants grown in Nebraska, USA.</title>
        <authorList>
            <person name="Schachtman D."/>
        </authorList>
    </citation>
    <scope>NUCLEOTIDE SEQUENCE [LARGE SCALE GENOMIC DNA]</scope>
    <source>
        <strain evidence="5 6">DS1307</strain>
    </source>
</reference>
<keyword evidence="1" id="KW-0597">Phosphoprotein</keyword>
<dbReference type="PROSITE" id="PS50110">
    <property type="entry name" value="RESPONSE_REGULATORY"/>
    <property type="match status" value="1"/>
</dbReference>
<dbReference type="InterPro" id="IPR011006">
    <property type="entry name" value="CheY-like_superfamily"/>
</dbReference>
<sequence length="55" mass="5848">MPIIGVTAHALESDRELCIAAGMDDYMSKPISPEMLEQKISALLGTGKIGSMAVR</sequence>
<organism evidence="5 6">
    <name type="scientific">Neorhizobium huautlense</name>
    <dbReference type="NCBI Taxonomy" id="67774"/>
    <lineage>
        <taxon>Bacteria</taxon>
        <taxon>Pseudomonadati</taxon>
        <taxon>Pseudomonadota</taxon>
        <taxon>Alphaproteobacteria</taxon>
        <taxon>Hyphomicrobiales</taxon>
        <taxon>Rhizobiaceae</taxon>
        <taxon>Rhizobium/Agrobacterium group</taxon>
        <taxon>Neorhizobium</taxon>
    </lineage>
</organism>
<feature type="domain" description="Response regulatory" evidence="4">
    <location>
        <begin position="1"/>
        <end position="44"/>
    </location>
</feature>